<evidence type="ECO:0000313" key="3">
    <source>
        <dbReference type="Proteomes" id="UP001176961"/>
    </source>
</evidence>
<keyword evidence="1" id="KW-1133">Transmembrane helix</keyword>
<protein>
    <submittedName>
        <fullName evidence="2">Uncharacterized protein</fullName>
    </submittedName>
</protein>
<proteinExistence type="predicted"/>
<dbReference type="Proteomes" id="UP001176961">
    <property type="component" value="Unassembled WGS sequence"/>
</dbReference>
<keyword evidence="1" id="KW-0472">Membrane</keyword>
<sequence length="121" mass="14705">MVRQRRNTSEDENNMPQWAIRLIERFDRGHELRLTVGKVRTQQFHDSFLVRIIRTWNALPENAVKTTSVFVFNREDIDYTLFDEFNQYYNRMTMCCCKKNFASIFIFIFLLFKCSQNHAYD</sequence>
<name>A0AA36H743_CYLNA</name>
<keyword evidence="3" id="KW-1185">Reference proteome</keyword>
<dbReference type="EMBL" id="CATQJL010000316">
    <property type="protein sequence ID" value="CAJ0604932.1"/>
    <property type="molecule type" value="Genomic_DNA"/>
</dbReference>
<accession>A0AA36H743</accession>
<evidence type="ECO:0000256" key="1">
    <source>
        <dbReference type="SAM" id="Phobius"/>
    </source>
</evidence>
<organism evidence="2 3">
    <name type="scientific">Cylicocyclus nassatus</name>
    <name type="common">Nematode worm</name>
    <dbReference type="NCBI Taxonomy" id="53992"/>
    <lineage>
        <taxon>Eukaryota</taxon>
        <taxon>Metazoa</taxon>
        <taxon>Ecdysozoa</taxon>
        <taxon>Nematoda</taxon>
        <taxon>Chromadorea</taxon>
        <taxon>Rhabditida</taxon>
        <taxon>Rhabditina</taxon>
        <taxon>Rhabditomorpha</taxon>
        <taxon>Strongyloidea</taxon>
        <taxon>Strongylidae</taxon>
        <taxon>Cylicocyclus</taxon>
    </lineage>
</organism>
<keyword evidence="1" id="KW-0812">Transmembrane</keyword>
<gene>
    <name evidence="2" type="ORF">CYNAS_LOCUS16915</name>
</gene>
<comment type="caution">
    <text evidence="2">The sequence shown here is derived from an EMBL/GenBank/DDBJ whole genome shotgun (WGS) entry which is preliminary data.</text>
</comment>
<evidence type="ECO:0000313" key="2">
    <source>
        <dbReference type="EMBL" id="CAJ0604932.1"/>
    </source>
</evidence>
<dbReference type="AlphaFoldDB" id="A0AA36H743"/>
<feature type="transmembrane region" description="Helical" evidence="1">
    <location>
        <begin position="101"/>
        <end position="120"/>
    </location>
</feature>
<reference evidence="2" key="1">
    <citation type="submission" date="2023-07" db="EMBL/GenBank/DDBJ databases">
        <authorList>
            <consortium name="CYATHOMIX"/>
        </authorList>
    </citation>
    <scope>NUCLEOTIDE SEQUENCE</scope>
    <source>
        <strain evidence="2">N/A</strain>
    </source>
</reference>